<organism evidence="2 3">
    <name type="scientific">Saguinus oedipus</name>
    <name type="common">Cotton-top tamarin</name>
    <name type="synonym">Oedipomidas oedipus</name>
    <dbReference type="NCBI Taxonomy" id="9490"/>
    <lineage>
        <taxon>Eukaryota</taxon>
        <taxon>Metazoa</taxon>
        <taxon>Chordata</taxon>
        <taxon>Craniata</taxon>
        <taxon>Vertebrata</taxon>
        <taxon>Euteleostomi</taxon>
        <taxon>Mammalia</taxon>
        <taxon>Eutheria</taxon>
        <taxon>Euarchontoglires</taxon>
        <taxon>Primates</taxon>
        <taxon>Haplorrhini</taxon>
        <taxon>Platyrrhini</taxon>
        <taxon>Cebidae</taxon>
        <taxon>Callitrichinae</taxon>
        <taxon>Saguinus</taxon>
    </lineage>
</organism>
<feature type="non-terminal residue" evidence="2">
    <location>
        <position position="1"/>
    </location>
</feature>
<accession>A0ABQ9UCM5</accession>
<keyword evidence="3" id="KW-1185">Reference proteome</keyword>
<dbReference type="Proteomes" id="UP001266305">
    <property type="component" value="Unassembled WGS sequence"/>
</dbReference>
<evidence type="ECO:0000313" key="3">
    <source>
        <dbReference type="Proteomes" id="UP001266305"/>
    </source>
</evidence>
<name>A0ABQ9UCM5_SAGOE</name>
<reference evidence="2 3" key="1">
    <citation type="submission" date="2023-05" db="EMBL/GenBank/DDBJ databases">
        <title>B98-5 Cell Line De Novo Hybrid Assembly: An Optical Mapping Approach.</title>
        <authorList>
            <person name="Kananen K."/>
            <person name="Auerbach J.A."/>
            <person name="Kautto E."/>
            <person name="Blachly J.S."/>
        </authorList>
    </citation>
    <scope>NUCLEOTIDE SEQUENCE [LARGE SCALE GENOMIC DNA]</scope>
    <source>
        <strain evidence="2">B95-8</strain>
        <tissue evidence="2">Cell line</tissue>
    </source>
</reference>
<dbReference type="Pfam" id="PF20500">
    <property type="entry name" value="DNA-PKcs_N"/>
    <property type="match status" value="1"/>
</dbReference>
<comment type="caution">
    <text evidence="2">The sequence shown here is derived from an EMBL/GenBank/DDBJ whole genome shotgun (WGS) entry which is preliminary data.</text>
</comment>
<proteinExistence type="predicted"/>
<evidence type="ECO:0000259" key="1">
    <source>
        <dbReference type="Pfam" id="PF20500"/>
    </source>
</evidence>
<gene>
    <name evidence="2" type="ORF">P7K49_026228</name>
</gene>
<evidence type="ECO:0000313" key="2">
    <source>
        <dbReference type="EMBL" id="KAK2094812.1"/>
    </source>
</evidence>
<dbReference type="InterPro" id="IPR046804">
    <property type="entry name" value="DNA-PKcs_N"/>
</dbReference>
<sequence length="93" mass="10651">GTESESEDHRASGEVRTGKWKVPTYKDYVDLFRHLLSSDQMMDSILADEAFFSVNSSHQSLNHLLYDEFVKSVLKIVEKLDLTLETQTVGEQE</sequence>
<dbReference type="EMBL" id="JASSZA010000013">
    <property type="protein sequence ID" value="KAK2094812.1"/>
    <property type="molecule type" value="Genomic_DNA"/>
</dbReference>
<feature type="domain" description="DNA-PKcs N-terminal" evidence="1">
    <location>
        <begin position="3"/>
        <end position="92"/>
    </location>
</feature>
<protein>
    <recommendedName>
        <fullName evidence="1">DNA-PKcs N-terminal domain-containing protein</fullName>
    </recommendedName>
</protein>
<feature type="non-terminal residue" evidence="2">
    <location>
        <position position="93"/>
    </location>
</feature>